<accession>A0A3B0Z3W3</accession>
<dbReference type="GO" id="GO:0046872">
    <property type="term" value="F:metal ion binding"/>
    <property type="evidence" value="ECO:0007669"/>
    <property type="project" value="UniProtKB-KW"/>
</dbReference>
<dbReference type="CDD" id="cd00454">
    <property type="entry name" value="TrHb1_N"/>
    <property type="match status" value="1"/>
</dbReference>
<dbReference type="GO" id="GO:0019825">
    <property type="term" value="F:oxygen binding"/>
    <property type="evidence" value="ECO:0007669"/>
    <property type="project" value="InterPro"/>
</dbReference>
<keyword evidence="2" id="KW-0349">Heme</keyword>
<protein>
    <recommendedName>
        <fullName evidence="6">Cyanoglobin Hemoglobin-like protein HbN</fullName>
    </recommendedName>
</protein>
<proteinExistence type="predicted"/>
<dbReference type="AlphaFoldDB" id="A0A3B0Z3W3"/>
<dbReference type="EMBL" id="UOFQ01000083">
    <property type="protein sequence ID" value="VAW87968.1"/>
    <property type="molecule type" value="Genomic_DNA"/>
</dbReference>
<dbReference type="InterPro" id="IPR001486">
    <property type="entry name" value="Hemoglobin_trunc"/>
</dbReference>
<organism evidence="5">
    <name type="scientific">hydrothermal vent metagenome</name>
    <dbReference type="NCBI Taxonomy" id="652676"/>
    <lineage>
        <taxon>unclassified sequences</taxon>
        <taxon>metagenomes</taxon>
        <taxon>ecological metagenomes</taxon>
    </lineage>
</organism>
<dbReference type="InterPro" id="IPR009050">
    <property type="entry name" value="Globin-like_sf"/>
</dbReference>
<evidence type="ECO:0000256" key="4">
    <source>
        <dbReference type="ARBA" id="ARBA00023004"/>
    </source>
</evidence>
<gene>
    <name evidence="5" type="ORF">MNBD_GAMMA17-1210</name>
</gene>
<keyword evidence="3" id="KW-0479">Metal-binding</keyword>
<evidence type="ECO:0000256" key="3">
    <source>
        <dbReference type="ARBA" id="ARBA00022723"/>
    </source>
</evidence>
<keyword evidence="4" id="KW-0408">Iron</keyword>
<dbReference type="Gene3D" id="1.10.490.10">
    <property type="entry name" value="Globins"/>
    <property type="match status" value="1"/>
</dbReference>
<evidence type="ECO:0008006" key="6">
    <source>
        <dbReference type="Google" id="ProtNLM"/>
    </source>
</evidence>
<dbReference type="InterPro" id="IPR012292">
    <property type="entry name" value="Globin/Proto"/>
</dbReference>
<name>A0A3B0Z3W3_9ZZZZ</name>
<evidence type="ECO:0000256" key="1">
    <source>
        <dbReference type="ARBA" id="ARBA00022448"/>
    </source>
</evidence>
<evidence type="ECO:0000256" key="2">
    <source>
        <dbReference type="ARBA" id="ARBA00022617"/>
    </source>
</evidence>
<evidence type="ECO:0000313" key="5">
    <source>
        <dbReference type="EMBL" id="VAW87968.1"/>
    </source>
</evidence>
<dbReference type="SUPFAM" id="SSF46458">
    <property type="entry name" value="Globin-like"/>
    <property type="match status" value="1"/>
</dbReference>
<dbReference type="Pfam" id="PF01152">
    <property type="entry name" value="Bac_globin"/>
    <property type="match status" value="1"/>
</dbReference>
<sequence>MAIDKTLFERLGGKPTYIKVHRIFYDKAYADPWLRQYFTDKPQEVLENQQTDFMIQLMGGPKAYGGKTPLSAHQHMVISEELFEHRAQLLSDSIKEVGISDELRVAWLKTDASLKRALVKKSKAECKISYPTQSILDFAKPR</sequence>
<reference evidence="5" key="1">
    <citation type="submission" date="2018-06" db="EMBL/GenBank/DDBJ databases">
        <authorList>
            <person name="Zhirakovskaya E."/>
        </authorList>
    </citation>
    <scope>NUCLEOTIDE SEQUENCE</scope>
</reference>
<keyword evidence="1" id="KW-0813">Transport</keyword>
<dbReference type="GO" id="GO:0020037">
    <property type="term" value="F:heme binding"/>
    <property type="evidence" value="ECO:0007669"/>
    <property type="project" value="InterPro"/>
</dbReference>